<accession>A0A814DV83</accession>
<keyword evidence="1" id="KW-1133">Transmembrane helix</keyword>
<organism evidence="2 3">
    <name type="scientific">Adineta ricciae</name>
    <name type="common">Rotifer</name>
    <dbReference type="NCBI Taxonomy" id="249248"/>
    <lineage>
        <taxon>Eukaryota</taxon>
        <taxon>Metazoa</taxon>
        <taxon>Spiralia</taxon>
        <taxon>Gnathifera</taxon>
        <taxon>Rotifera</taxon>
        <taxon>Eurotatoria</taxon>
        <taxon>Bdelloidea</taxon>
        <taxon>Adinetida</taxon>
        <taxon>Adinetidae</taxon>
        <taxon>Adineta</taxon>
    </lineage>
</organism>
<dbReference type="InterPro" id="IPR006201">
    <property type="entry name" value="Neur_channel"/>
</dbReference>
<dbReference type="GO" id="GO:0005230">
    <property type="term" value="F:extracellular ligand-gated monoatomic ion channel activity"/>
    <property type="evidence" value="ECO:0007669"/>
    <property type="project" value="InterPro"/>
</dbReference>
<evidence type="ECO:0000313" key="2">
    <source>
        <dbReference type="EMBL" id="CAF0960800.1"/>
    </source>
</evidence>
<dbReference type="Gene3D" id="1.20.58.390">
    <property type="entry name" value="Neurotransmitter-gated ion-channel transmembrane domain"/>
    <property type="match status" value="1"/>
</dbReference>
<dbReference type="GO" id="GO:0004888">
    <property type="term" value="F:transmembrane signaling receptor activity"/>
    <property type="evidence" value="ECO:0007669"/>
    <property type="project" value="InterPro"/>
</dbReference>
<dbReference type="InterPro" id="IPR036734">
    <property type="entry name" value="Neur_chan_lig-bd_sf"/>
</dbReference>
<keyword evidence="1" id="KW-0812">Transmembrane</keyword>
<evidence type="ECO:0000256" key="1">
    <source>
        <dbReference type="SAM" id="Phobius"/>
    </source>
</evidence>
<dbReference type="Proteomes" id="UP000663852">
    <property type="component" value="Unassembled WGS sequence"/>
</dbReference>
<comment type="caution">
    <text evidence="2">The sequence shown here is derived from an EMBL/GenBank/DDBJ whole genome shotgun (WGS) entry which is preliminary data.</text>
</comment>
<sequence>MNGSIATVHLTPDNIKKQDVIRVGIRLMFLQIGPIETQFERYNADVAIEARWLADSKLLSSLTEQEHSVLSQGHAVRLRDYTKDETNWHPQLFIMNTSVDPDNQHIRYSIRKDRNSQLCYIREHRLVKGFFFSPFDFHHFPHDIQELNISFGSSESGSKIRLEPDFEILSGINREAFVALQEWILYDHVETKLRKVKGFAFQTDEDGELDVPGHEKERSILTISCHAARRAQYMFWNGYWISFIMTIVGFAAFSITAENTNQRLGVAFTLLLTHIAFRWTICVSHLTPPIAYLTALDKYSIASMFFVIILGVWHAIIGSLLFTFNWQSKPEPDNYWLWIDRDVFIALGSFYVVAHIILIIWFVVVPFGHRRRMRTKDKIYRELLHRYNYQHQHSSSTSQSESNYRF</sequence>
<protein>
    <submittedName>
        <fullName evidence="2">Uncharacterized protein</fullName>
    </submittedName>
</protein>
<feature type="transmembrane region" description="Helical" evidence="1">
    <location>
        <begin position="239"/>
        <end position="257"/>
    </location>
</feature>
<keyword evidence="1" id="KW-0472">Membrane</keyword>
<dbReference type="EMBL" id="CAJNOJ010000049">
    <property type="protein sequence ID" value="CAF0960800.1"/>
    <property type="molecule type" value="Genomic_DNA"/>
</dbReference>
<dbReference type="SUPFAM" id="SSF63712">
    <property type="entry name" value="Nicotinic receptor ligand binding domain-like"/>
    <property type="match status" value="1"/>
</dbReference>
<dbReference type="AlphaFoldDB" id="A0A814DV83"/>
<reference evidence="2" key="1">
    <citation type="submission" date="2021-02" db="EMBL/GenBank/DDBJ databases">
        <authorList>
            <person name="Nowell W R."/>
        </authorList>
    </citation>
    <scope>NUCLEOTIDE SEQUENCE</scope>
</reference>
<name>A0A814DV83_ADIRI</name>
<dbReference type="OrthoDB" id="9979376at2759"/>
<gene>
    <name evidence="2" type="ORF">EDS130_LOCUS12839</name>
</gene>
<proteinExistence type="predicted"/>
<evidence type="ECO:0000313" key="3">
    <source>
        <dbReference type="Proteomes" id="UP000663852"/>
    </source>
</evidence>
<dbReference type="InterPro" id="IPR038050">
    <property type="entry name" value="Neuro_actylchol_rec"/>
</dbReference>
<dbReference type="GO" id="GO:0016020">
    <property type="term" value="C:membrane"/>
    <property type="evidence" value="ECO:0007669"/>
    <property type="project" value="InterPro"/>
</dbReference>
<dbReference type="PANTHER" id="PTHR18945">
    <property type="entry name" value="NEUROTRANSMITTER GATED ION CHANNEL"/>
    <property type="match status" value="1"/>
</dbReference>
<dbReference type="Gene3D" id="2.70.170.10">
    <property type="entry name" value="Neurotransmitter-gated ion-channel ligand-binding domain"/>
    <property type="match status" value="1"/>
</dbReference>
<feature type="transmembrane region" description="Helical" evidence="1">
    <location>
        <begin position="344"/>
        <end position="368"/>
    </location>
</feature>
<feature type="transmembrane region" description="Helical" evidence="1">
    <location>
        <begin position="301"/>
        <end position="324"/>
    </location>
</feature>